<protein>
    <submittedName>
        <fullName evidence="1">Uncharacterized protein</fullName>
    </submittedName>
</protein>
<name>X6NRU6_RETFI</name>
<keyword evidence="2" id="KW-1185">Reference proteome</keyword>
<accession>X6NRU6</accession>
<evidence type="ECO:0000313" key="1">
    <source>
        <dbReference type="EMBL" id="ETO28663.1"/>
    </source>
</evidence>
<dbReference type="Proteomes" id="UP000023152">
    <property type="component" value="Unassembled WGS sequence"/>
</dbReference>
<dbReference type="AlphaFoldDB" id="X6NRU6"/>
<reference evidence="1 2" key="1">
    <citation type="journal article" date="2013" name="Curr. Biol.">
        <title>The Genome of the Foraminiferan Reticulomyxa filosa.</title>
        <authorList>
            <person name="Glockner G."/>
            <person name="Hulsmann N."/>
            <person name="Schleicher M."/>
            <person name="Noegel A.A."/>
            <person name="Eichinger L."/>
            <person name="Gallinger C."/>
            <person name="Pawlowski J."/>
            <person name="Sierra R."/>
            <person name="Euteneuer U."/>
            <person name="Pillet L."/>
            <person name="Moustafa A."/>
            <person name="Platzer M."/>
            <person name="Groth M."/>
            <person name="Szafranski K."/>
            <person name="Schliwa M."/>
        </authorList>
    </citation>
    <scope>NUCLEOTIDE SEQUENCE [LARGE SCALE GENOMIC DNA]</scope>
</reference>
<evidence type="ECO:0000313" key="2">
    <source>
        <dbReference type="Proteomes" id="UP000023152"/>
    </source>
</evidence>
<proteinExistence type="predicted"/>
<organism evidence="1 2">
    <name type="scientific">Reticulomyxa filosa</name>
    <dbReference type="NCBI Taxonomy" id="46433"/>
    <lineage>
        <taxon>Eukaryota</taxon>
        <taxon>Sar</taxon>
        <taxon>Rhizaria</taxon>
        <taxon>Retaria</taxon>
        <taxon>Foraminifera</taxon>
        <taxon>Monothalamids</taxon>
        <taxon>Reticulomyxidae</taxon>
        <taxon>Reticulomyxa</taxon>
    </lineage>
</organism>
<dbReference type="EMBL" id="ASPP01006538">
    <property type="protein sequence ID" value="ETO28663.1"/>
    <property type="molecule type" value="Genomic_DNA"/>
</dbReference>
<gene>
    <name evidence="1" type="ORF">RFI_08466</name>
</gene>
<comment type="caution">
    <text evidence="1">The sequence shown here is derived from an EMBL/GenBank/DDBJ whole genome shotgun (WGS) entry which is preliminary data.</text>
</comment>
<sequence length="310" mass="35276">MTFNSLREISNIITFVDEKRHSDVTCNCISNSEEIRKAVRALSPNHGQNGALIVPTVEQTELSPETSVYTFENTKSEEKFGLCLQIPNSLFLSNIDKGFRKDCIQQLAKKIAPALRQMPGARKQCVKYISGYNGDVKLLCDELCIHLESQMPNDMEATKFKKMVTPKQILENNVYLLRNKLNDYATLKSLENGGRYTRIESNNEKHCDIVSQWYQIFCREVGVNASAAGLKRILSRPGFFWVDKYNQMVCMAFFSGYSSTIARIGYVQFFLKISSGRKCFILADQKVAGSNKAYTRVGFEKIDEIALWVF</sequence>